<dbReference type="Pfam" id="PF00133">
    <property type="entry name" value="tRNA-synt_1"/>
    <property type="match status" value="1"/>
</dbReference>
<evidence type="ECO:0000256" key="9">
    <source>
        <dbReference type="ARBA" id="ARBA00023146"/>
    </source>
</evidence>
<feature type="short sequence motif" description="'KMSKS' region" evidence="13">
    <location>
        <begin position="522"/>
        <end position="526"/>
    </location>
</feature>
<dbReference type="SUPFAM" id="SSF47323">
    <property type="entry name" value="Anticodon-binding domain of a subclass of class I aminoacyl-tRNA synthetases"/>
    <property type="match status" value="1"/>
</dbReference>
<evidence type="ECO:0000259" key="14">
    <source>
        <dbReference type="Pfam" id="PF00133"/>
    </source>
</evidence>
<dbReference type="OrthoDB" id="9810365at2"/>
<dbReference type="InterPro" id="IPR002300">
    <property type="entry name" value="aa-tRNA-synth_Ia"/>
</dbReference>
<dbReference type="GO" id="GO:0005524">
    <property type="term" value="F:ATP binding"/>
    <property type="evidence" value="ECO:0007669"/>
    <property type="project" value="UniProtKB-UniRule"/>
</dbReference>
<evidence type="ECO:0000256" key="7">
    <source>
        <dbReference type="ARBA" id="ARBA00022917"/>
    </source>
</evidence>
<dbReference type="FunFam" id="3.40.50.620:FF:000073">
    <property type="entry name" value="Valine--tRNA ligase"/>
    <property type="match status" value="1"/>
</dbReference>
<dbReference type="RefSeq" id="WP_148063376.1">
    <property type="nucleotide sequence ID" value="NZ_VRYZ01000002.1"/>
</dbReference>
<dbReference type="InterPro" id="IPR037118">
    <property type="entry name" value="Val-tRNA_synth_C_sf"/>
</dbReference>
<evidence type="ECO:0000259" key="16">
    <source>
        <dbReference type="Pfam" id="PF10458"/>
    </source>
</evidence>
<comment type="catalytic activity">
    <reaction evidence="10 13">
        <text>tRNA(Val) + L-valine + ATP = L-valyl-tRNA(Val) + AMP + diphosphate</text>
        <dbReference type="Rhea" id="RHEA:10704"/>
        <dbReference type="Rhea" id="RHEA-COMP:9672"/>
        <dbReference type="Rhea" id="RHEA-COMP:9708"/>
        <dbReference type="ChEBI" id="CHEBI:30616"/>
        <dbReference type="ChEBI" id="CHEBI:33019"/>
        <dbReference type="ChEBI" id="CHEBI:57762"/>
        <dbReference type="ChEBI" id="CHEBI:78442"/>
        <dbReference type="ChEBI" id="CHEBI:78537"/>
        <dbReference type="ChEBI" id="CHEBI:456215"/>
        <dbReference type="EC" id="6.1.1.9"/>
    </reaction>
</comment>
<dbReference type="Gene3D" id="3.40.50.620">
    <property type="entry name" value="HUPs"/>
    <property type="match status" value="2"/>
</dbReference>
<comment type="subunit">
    <text evidence="2 13">Monomer.</text>
</comment>
<dbReference type="NCBIfam" id="TIGR00422">
    <property type="entry name" value="valS"/>
    <property type="match status" value="1"/>
</dbReference>
<dbReference type="FunFam" id="3.90.740.10:FF:000005">
    <property type="entry name" value="Valine--tRNA ligase, mitochondrial"/>
    <property type="match status" value="1"/>
</dbReference>
<feature type="binding site" evidence="13">
    <location>
        <position position="525"/>
    </location>
    <ligand>
        <name>ATP</name>
        <dbReference type="ChEBI" id="CHEBI:30616"/>
    </ligand>
</feature>
<keyword evidence="9 13" id="KW-0030">Aminoacyl-tRNA synthetase</keyword>
<name>A0A5C9A268_9GAMM</name>
<dbReference type="CDD" id="cd00817">
    <property type="entry name" value="ValRS_core"/>
    <property type="match status" value="1"/>
</dbReference>
<organism evidence="17 18">
    <name type="scientific">Parahaliea aestuarii</name>
    <dbReference type="NCBI Taxonomy" id="1852021"/>
    <lineage>
        <taxon>Bacteria</taxon>
        <taxon>Pseudomonadati</taxon>
        <taxon>Pseudomonadota</taxon>
        <taxon>Gammaproteobacteria</taxon>
        <taxon>Cellvibrionales</taxon>
        <taxon>Halieaceae</taxon>
        <taxon>Parahaliea</taxon>
    </lineage>
</organism>
<keyword evidence="6 13" id="KW-0067">ATP-binding</keyword>
<dbReference type="PROSITE" id="PS00178">
    <property type="entry name" value="AA_TRNA_LIGASE_I"/>
    <property type="match status" value="1"/>
</dbReference>
<feature type="short sequence motif" description="'HIGH' region" evidence="13">
    <location>
        <begin position="40"/>
        <end position="50"/>
    </location>
</feature>
<dbReference type="GO" id="GO:0004832">
    <property type="term" value="F:valine-tRNA ligase activity"/>
    <property type="evidence" value="ECO:0007669"/>
    <property type="project" value="UniProtKB-UniRule"/>
</dbReference>
<dbReference type="InterPro" id="IPR009008">
    <property type="entry name" value="Val/Leu/Ile-tRNA-synth_edit"/>
</dbReference>
<dbReference type="EC" id="6.1.1.9" evidence="13"/>
<evidence type="ECO:0000259" key="15">
    <source>
        <dbReference type="Pfam" id="PF08264"/>
    </source>
</evidence>
<dbReference type="GO" id="GO:0005829">
    <property type="term" value="C:cytosol"/>
    <property type="evidence" value="ECO:0007669"/>
    <property type="project" value="TreeGrafter"/>
</dbReference>
<proteinExistence type="inferred from homology"/>
<comment type="caution">
    <text evidence="17">The sequence shown here is derived from an EMBL/GenBank/DDBJ whole genome shotgun (WGS) entry which is preliminary data.</text>
</comment>
<dbReference type="HAMAP" id="MF_02004">
    <property type="entry name" value="Val_tRNA_synth_type1"/>
    <property type="match status" value="1"/>
</dbReference>
<reference evidence="17 18" key="1">
    <citation type="submission" date="2019-08" db="EMBL/GenBank/DDBJ databases">
        <title>Parahaliea maris sp. nov., isolated from the surface seawater.</title>
        <authorList>
            <person name="Liu Y."/>
        </authorList>
    </citation>
    <scope>NUCLEOTIDE SEQUENCE [LARGE SCALE GENOMIC DNA]</scope>
    <source>
        <strain evidence="17 18">S2-26</strain>
    </source>
</reference>
<evidence type="ECO:0000256" key="8">
    <source>
        <dbReference type="ARBA" id="ARBA00023054"/>
    </source>
</evidence>
<accession>A0A5C9A268</accession>
<dbReference type="InterPro" id="IPR001412">
    <property type="entry name" value="aa-tRNA-synth_I_CS"/>
</dbReference>
<evidence type="ECO:0000256" key="3">
    <source>
        <dbReference type="ARBA" id="ARBA00022490"/>
    </source>
</evidence>
<sequence length="922" mass="104367">MDKTFQPADIETRWYQQWESKGYFQPQGGEPAYSIMIPPPNVTGSLHMGHGFQEAIMDALIRYHRMRGYNTLWQPGTDHAGIATQMVVERQLEAQGLSRHDLGRDRFIEKVWEWKEQSGGQITQQLRRLGASPDWSRERFTMDEGLSKAVQEVFIRLYREGLIYRGKRLVNWDPALHTAVSDLEVLSEEEQGSLWHFRYPLSSGEGHLTVATTRPETMLGDTAVAVHPEDERYAHLVGQTIALPLTGREIPIIADDYVDREFGTGCVKITPAHDFNDYEMGKRHNLPVINILDDNAALNGEVPAPYRGLDRFDARKQVVADLEALGLVDKIEPHTLKVPRGDRSGVVIEPYLTDQWYVDAKTLAKPAIEAVENGDIQFVPKQWENTYYAWMRDIQDWCISRQLWWGHRIPAWYDGAGNIYVGENEAAVRADNKLGDDVSLQQDEDVLDTWFSSALWTFSTLGWPEETPELATFHPSSVLVTGFDIIFFWVARMIMMTLHFRKEVPFHTVYVHGLVRDAEGQKMSKSKGNVLDPIDLIDGIELESLVSKRTAGMMQPQLAAKIEKATRKQFPEGIAAYGTDALRFTYYSLASTGRDIRFDIGRIEGFRNFCNKIWNAARYVMMNCEGQDCDQNNSGEVELSLADRWIIGELQQTEAAVARAVEAYRFDHASQALYEFIWNQYCDWYLELSKPVLWDDNASEAAKRGTRRTLIRVLEAALRLLHPFMPFITEEVWQAVAPLAGKSGATIMLQPYPVSEGESVDSAANADIEWLKGVIVGLRNIRGEMNIPPGKALTALLRNGGESDKTRLEHNATALKKLARLDDIRFVADGEEAPVAATALVGDLEILVPMADLIDKDAELQRLAKEIEKLEKELSRIEGKLSNSAFIDKAPEAVVAKEREKQQAQQMALGKLREQEQRIAQM</sequence>
<feature type="coiled-coil region" evidence="13">
    <location>
        <begin position="853"/>
        <end position="880"/>
    </location>
</feature>
<dbReference type="GO" id="GO:0006438">
    <property type="term" value="P:valyl-tRNA aminoacylation"/>
    <property type="evidence" value="ECO:0007669"/>
    <property type="project" value="UniProtKB-UniRule"/>
</dbReference>
<keyword evidence="18" id="KW-1185">Reference proteome</keyword>
<dbReference type="InterPro" id="IPR013155">
    <property type="entry name" value="M/V/L/I-tRNA-synth_anticd-bd"/>
</dbReference>
<keyword evidence="8 13" id="KW-0175">Coiled coil</keyword>
<evidence type="ECO:0000256" key="6">
    <source>
        <dbReference type="ARBA" id="ARBA00022840"/>
    </source>
</evidence>
<comment type="subcellular location">
    <subcellularLocation>
        <location evidence="1 13">Cytoplasm</location>
    </subcellularLocation>
</comment>
<evidence type="ECO:0000313" key="18">
    <source>
        <dbReference type="Proteomes" id="UP000321933"/>
    </source>
</evidence>
<evidence type="ECO:0000256" key="10">
    <source>
        <dbReference type="ARBA" id="ARBA00047552"/>
    </source>
</evidence>
<keyword evidence="5 13" id="KW-0547">Nucleotide-binding</keyword>
<dbReference type="PRINTS" id="PR00986">
    <property type="entry name" value="TRNASYNTHVAL"/>
</dbReference>
<dbReference type="CDD" id="cd07962">
    <property type="entry name" value="Anticodon_Ia_Val"/>
    <property type="match status" value="1"/>
</dbReference>
<evidence type="ECO:0000256" key="5">
    <source>
        <dbReference type="ARBA" id="ARBA00022741"/>
    </source>
</evidence>
<dbReference type="FunFam" id="1.10.730.10:FF:000007">
    <property type="entry name" value="Valine--tRNA ligase"/>
    <property type="match status" value="1"/>
</dbReference>
<dbReference type="PANTHER" id="PTHR11946">
    <property type="entry name" value="VALYL-TRNA SYNTHETASES"/>
    <property type="match status" value="1"/>
</dbReference>
<comment type="domain">
    <text evidence="13">ValRS has two distinct active sites: one for aminoacylation and one for editing. The misactivated threonine is translocated from the active site to the editing site.</text>
</comment>
<dbReference type="GO" id="GO:0002161">
    <property type="term" value="F:aminoacyl-tRNA deacylase activity"/>
    <property type="evidence" value="ECO:0007669"/>
    <property type="project" value="InterPro"/>
</dbReference>
<dbReference type="SUPFAM" id="SSF52374">
    <property type="entry name" value="Nucleotidylyl transferase"/>
    <property type="match status" value="1"/>
</dbReference>
<protein>
    <recommendedName>
        <fullName evidence="13">Valine--tRNA ligase</fullName>
        <ecNumber evidence="13">6.1.1.9</ecNumber>
    </recommendedName>
    <alternativeName>
        <fullName evidence="13">Valyl-tRNA synthetase</fullName>
        <shortName evidence="13">ValRS</shortName>
    </alternativeName>
</protein>
<keyword evidence="4 13" id="KW-0436">Ligase</keyword>
<evidence type="ECO:0000256" key="11">
    <source>
        <dbReference type="ARBA" id="ARBA00055630"/>
    </source>
</evidence>
<comment type="similarity">
    <text evidence="12 13">Belongs to the class-I aminoacyl-tRNA synthetase family. ValS type 1 subfamily.</text>
</comment>
<dbReference type="FunFam" id="3.40.50.620:FF:000020">
    <property type="entry name" value="Valine--tRNA ligase, mitochondrial"/>
    <property type="match status" value="1"/>
</dbReference>
<dbReference type="Pfam" id="PF08264">
    <property type="entry name" value="Anticodon_1"/>
    <property type="match status" value="1"/>
</dbReference>
<evidence type="ECO:0000256" key="12">
    <source>
        <dbReference type="ARBA" id="ARBA00060830"/>
    </source>
</evidence>
<keyword evidence="3 13" id="KW-0963">Cytoplasm</keyword>
<dbReference type="InterPro" id="IPR033705">
    <property type="entry name" value="Anticodon_Ia_Val"/>
</dbReference>
<dbReference type="Gene3D" id="1.10.730.10">
    <property type="entry name" value="Isoleucyl-tRNA Synthetase, Domain 1"/>
    <property type="match status" value="1"/>
</dbReference>
<dbReference type="AlphaFoldDB" id="A0A5C9A268"/>
<dbReference type="InterPro" id="IPR019499">
    <property type="entry name" value="Val-tRNA_synth_tRNA-bd"/>
</dbReference>
<dbReference type="Proteomes" id="UP000321933">
    <property type="component" value="Unassembled WGS sequence"/>
</dbReference>
<dbReference type="FunFam" id="1.10.287.380:FF:000001">
    <property type="entry name" value="Valine--tRNA ligase"/>
    <property type="match status" value="1"/>
</dbReference>
<dbReference type="Gene3D" id="1.10.287.380">
    <property type="entry name" value="Valyl-tRNA synthetase, C-terminal domain"/>
    <property type="match status" value="1"/>
</dbReference>
<dbReference type="InterPro" id="IPR002303">
    <property type="entry name" value="Valyl-tRNA_ligase"/>
</dbReference>
<dbReference type="Pfam" id="PF10458">
    <property type="entry name" value="Val_tRNA-synt_C"/>
    <property type="match status" value="1"/>
</dbReference>
<dbReference type="SUPFAM" id="SSF46589">
    <property type="entry name" value="tRNA-binding arm"/>
    <property type="match status" value="1"/>
</dbReference>
<comment type="function">
    <text evidence="11 13">Catalyzes the attachment of valine to tRNA(Val). As ValRS can inadvertently accommodate and process structurally similar amino acids such as threonine, to avoid such errors, it has a 'posttransfer' editing activity that hydrolyzes mischarged Thr-tRNA(Val) in a tRNA-dependent manner.</text>
</comment>
<dbReference type="Gene3D" id="3.90.740.10">
    <property type="entry name" value="Valyl/Leucyl/Isoleucyl-tRNA synthetase, editing domain"/>
    <property type="match status" value="1"/>
</dbReference>
<feature type="domain" description="Valyl-tRNA synthetase tRNA-binding arm" evidence="16">
    <location>
        <begin position="857"/>
        <end position="919"/>
    </location>
</feature>
<feature type="domain" description="Methionyl/Valyl/Leucyl/Isoleucyl-tRNA synthetase anticodon-binding" evidence="15">
    <location>
        <begin position="643"/>
        <end position="794"/>
    </location>
</feature>
<gene>
    <name evidence="13" type="primary">valS</name>
    <name evidence="17" type="ORF">FVW59_06300</name>
</gene>
<comment type="domain">
    <text evidence="13">The C-terminal coiled-coil domain is crucial for aminoacylation activity.</text>
</comment>
<evidence type="ECO:0000256" key="4">
    <source>
        <dbReference type="ARBA" id="ARBA00022598"/>
    </source>
</evidence>
<keyword evidence="7 13" id="KW-0648">Protein biosynthesis</keyword>
<dbReference type="EMBL" id="VRYZ01000002">
    <property type="protein sequence ID" value="TXS93441.1"/>
    <property type="molecule type" value="Genomic_DNA"/>
</dbReference>
<dbReference type="SUPFAM" id="SSF50677">
    <property type="entry name" value="ValRS/IleRS/LeuRS editing domain"/>
    <property type="match status" value="1"/>
</dbReference>
<dbReference type="InterPro" id="IPR014729">
    <property type="entry name" value="Rossmann-like_a/b/a_fold"/>
</dbReference>
<evidence type="ECO:0000256" key="1">
    <source>
        <dbReference type="ARBA" id="ARBA00004496"/>
    </source>
</evidence>
<dbReference type="PANTHER" id="PTHR11946:SF93">
    <property type="entry name" value="VALINE--TRNA LIGASE, CHLOROPLASTIC_MITOCHONDRIAL 2"/>
    <property type="match status" value="1"/>
</dbReference>
<feature type="domain" description="Aminoacyl-tRNA synthetase class Ia" evidence="14">
    <location>
        <begin position="14"/>
        <end position="599"/>
    </location>
</feature>
<evidence type="ECO:0000256" key="2">
    <source>
        <dbReference type="ARBA" id="ARBA00011245"/>
    </source>
</evidence>
<dbReference type="InterPro" id="IPR009080">
    <property type="entry name" value="tRNAsynth_Ia_anticodon-bd"/>
</dbReference>
<evidence type="ECO:0000256" key="13">
    <source>
        <dbReference type="HAMAP-Rule" id="MF_02004"/>
    </source>
</evidence>
<dbReference type="NCBIfam" id="NF004349">
    <property type="entry name" value="PRK05729.1"/>
    <property type="match status" value="1"/>
</dbReference>
<dbReference type="InterPro" id="IPR010978">
    <property type="entry name" value="tRNA-bd_arm"/>
</dbReference>
<evidence type="ECO:0000313" key="17">
    <source>
        <dbReference type="EMBL" id="TXS93441.1"/>
    </source>
</evidence>